<sequence length="85" mass="9696">MKRYLLFIALLGLGFGACKKEEAAKPSIETIKIAGHEYPKDSTFTVFSKYSGLPLEGLKFLQDEEVFIYNDYLKVLPSDYLILKK</sequence>
<keyword evidence="2" id="KW-1185">Reference proteome</keyword>
<proteinExistence type="predicted"/>
<evidence type="ECO:0008006" key="3">
    <source>
        <dbReference type="Google" id="ProtNLM"/>
    </source>
</evidence>
<dbReference type="RefSeq" id="WP_257090448.1">
    <property type="nucleotide sequence ID" value="NZ_BAAAZK010000007.1"/>
</dbReference>
<protein>
    <recommendedName>
        <fullName evidence="3">Lipoprotein</fullName>
    </recommendedName>
</protein>
<accession>A0ABP8A5G9</accession>
<dbReference type="PROSITE" id="PS51257">
    <property type="entry name" value="PROKAR_LIPOPROTEIN"/>
    <property type="match status" value="1"/>
</dbReference>
<reference evidence="2" key="1">
    <citation type="journal article" date="2019" name="Int. J. Syst. Evol. Microbiol.">
        <title>The Global Catalogue of Microorganisms (GCM) 10K type strain sequencing project: providing services to taxonomists for standard genome sequencing and annotation.</title>
        <authorList>
            <consortium name="The Broad Institute Genomics Platform"/>
            <consortium name="The Broad Institute Genome Sequencing Center for Infectious Disease"/>
            <person name="Wu L."/>
            <person name="Ma J."/>
        </authorList>
    </citation>
    <scope>NUCLEOTIDE SEQUENCE [LARGE SCALE GENOMIC DNA]</scope>
    <source>
        <strain evidence="2">JCM 16722</strain>
    </source>
</reference>
<evidence type="ECO:0000313" key="1">
    <source>
        <dbReference type="EMBL" id="GAA4178188.1"/>
    </source>
</evidence>
<organism evidence="1 2">
    <name type="scientific">Sphingobacterium ginsenosidimutans</name>
    <dbReference type="NCBI Taxonomy" id="687845"/>
    <lineage>
        <taxon>Bacteria</taxon>
        <taxon>Pseudomonadati</taxon>
        <taxon>Bacteroidota</taxon>
        <taxon>Sphingobacteriia</taxon>
        <taxon>Sphingobacteriales</taxon>
        <taxon>Sphingobacteriaceae</taxon>
        <taxon>Sphingobacterium</taxon>
    </lineage>
</organism>
<name>A0ABP8A5G9_9SPHI</name>
<dbReference type="EMBL" id="BAAAZK010000007">
    <property type="protein sequence ID" value="GAA4178188.1"/>
    <property type="molecule type" value="Genomic_DNA"/>
</dbReference>
<dbReference type="Proteomes" id="UP001500167">
    <property type="component" value="Unassembled WGS sequence"/>
</dbReference>
<evidence type="ECO:0000313" key="2">
    <source>
        <dbReference type="Proteomes" id="UP001500167"/>
    </source>
</evidence>
<comment type="caution">
    <text evidence="1">The sequence shown here is derived from an EMBL/GenBank/DDBJ whole genome shotgun (WGS) entry which is preliminary data.</text>
</comment>
<gene>
    <name evidence="1" type="ORF">GCM10022218_28340</name>
</gene>